<gene>
    <name evidence="1" type="ORF">C5748_17800</name>
</gene>
<organism evidence="1 2">
    <name type="scientific">Phyllobacterium phragmitis</name>
    <dbReference type="NCBI Taxonomy" id="2670329"/>
    <lineage>
        <taxon>Bacteria</taxon>
        <taxon>Pseudomonadati</taxon>
        <taxon>Pseudomonadota</taxon>
        <taxon>Alphaproteobacteria</taxon>
        <taxon>Hyphomicrobiales</taxon>
        <taxon>Phyllobacteriaceae</taxon>
        <taxon>Phyllobacterium</taxon>
    </lineage>
</organism>
<dbReference type="AlphaFoldDB" id="A0A2S9IP86"/>
<proteinExistence type="predicted"/>
<comment type="caution">
    <text evidence="1">The sequence shown here is derived from an EMBL/GenBank/DDBJ whole genome shotgun (WGS) entry which is preliminary data.</text>
</comment>
<reference evidence="1 2" key="1">
    <citation type="submission" date="2018-02" db="EMBL/GenBank/DDBJ databases">
        <title>The draft genome of Phyllobacterium sp. 1N-3.</title>
        <authorList>
            <person name="Liu L."/>
            <person name="Li L."/>
            <person name="Zhang X."/>
            <person name="Wang T."/>
            <person name="Liang L."/>
        </authorList>
    </citation>
    <scope>NUCLEOTIDE SEQUENCE [LARGE SCALE GENOMIC DNA]</scope>
    <source>
        <strain evidence="1 2">1N-3</strain>
    </source>
</reference>
<protein>
    <submittedName>
        <fullName evidence="1">Uncharacterized protein</fullName>
    </submittedName>
</protein>
<evidence type="ECO:0000313" key="2">
    <source>
        <dbReference type="Proteomes" id="UP000239434"/>
    </source>
</evidence>
<dbReference type="Proteomes" id="UP000239434">
    <property type="component" value="Unassembled WGS sequence"/>
</dbReference>
<dbReference type="RefSeq" id="WP_105743267.1">
    <property type="nucleotide sequence ID" value="NZ_PVBR01000013.1"/>
</dbReference>
<keyword evidence="2" id="KW-1185">Reference proteome</keyword>
<dbReference type="EMBL" id="PVBR01000013">
    <property type="protein sequence ID" value="PRD42302.1"/>
    <property type="molecule type" value="Genomic_DNA"/>
</dbReference>
<sequence>MGSLRPQPVRNQIGKVCYGIFSADLQVSGTLLLIDAKDERAAASYKSYGALEIPKTPLSLVLPYSVFLTAMEQAGKPIL</sequence>
<evidence type="ECO:0000313" key="1">
    <source>
        <dbReference type="EMBL" id="PRD42302.1"/>
    </source>
</evidence>
<name>A0A2S9IP86_9HYPH</name>
<accession>A0A2S9IP86</accession>